<dbReference type="FunFam" id="3.40.50.300:FF:000025">
    <property type="entry name" value="ATP-dependent Clp protease subunit"/>
    <property type="match status" value="1"/>
</dbReference>
<dbReference type="CDD" id="cd00009">
    <property type="entry name" value="AAA"/>
    <property type="match status" value="1"/>
</dbReference>
<feature type="compositionally biased region" description="Basic and acidic residues" evidence="8">
    <location>
        <begin position="540"/>
        <end position="551"/>
    </location>
</feature>
<evidence type="ECO:0000256" key="1">
    <source>
        <dbReference type="ARBA" id="ARBA00008675"/>
    </source>
</evidence>
<evidence type="ECO:0000256" key="6">
    <source>
        <dbReference type="RuleBase" id="RU004432"/>
    </source>
</evidence>
<dbReference type="InterPro" id="IPR050130">
    <property type="entry name" value="ClpA_ClpB"/>
</dbReference>
<dbReference type="PROSITE" id="PS00871">
    <property type="entry name" value="CLPAB_2"/>
    <property type="match status" value="1"/>
</dbReference>
<feature type="coiled-coil region" evidence="7">
    <location>
        <begin position="437"/>
        <end position="524"/>
    </location>
</feature>
<feature type="region of interest" description="Disordered" evidence="8">
    <location>
        <begin position="540"/>
        <end position="562"/>
    </location>
</feature>
<dbReference type="SUPFAM" id="SSF52540">
    <property type="entry name" value="P-loop containing nucleoside triphosphate hydrolases"/>
    <property type="match status" value="2"/>
</dbReference>
<protein>
    <submittedName>
        <fullName evidence="9">Uncharacterized protein</fullName>
    </submittedName>
</protein>
<dbReference type="InterPro" id="IPR003959">
    <property type="entry name" value="ATPase_AAA_core"/>
</dbReference>
<dbReference type="PROSITE" id="PS00870">
    <property type="entry name" value="CLPAB_1"/>
    <property type="match status" value="1"/>
</dbReference>
<dbReference type="AlphaFoldDB" id="A0A177TF82"/>
<evidence type="ECO:0000313" key="9">
    <source>
        <dbReference type="EMBL" id="KAE8249904.1"/>
    </source>
</evidence>
<dbReference type="Pfam" id="PF00004">
    <property type="entry name" value="AAA"/>
    <property type="match status" value="1"/>
</dbReference>
<dbReference type="PRINTS" id="PR00300">
    <property type="entry name" value="CLPPROTEASEA"/>
</dbReference>
<dbReference type="SUPFAM" id="SSF81923">
    <property type="entry name" value="Double Clp-N motif"/>
    <property type="match status" value="1"/>
</dbReference>
<dbReference type="FunFam" id="3.40.50.300:FF:000120">
    <property type="entry name" value="ATP-dependent chaperone ClpB"/>
    <property type="match status" value="1"/>
</dbReference>
<evidence type="ECO:0000256" key="2">
    <source>
        <dbReference type="ARBA" id="ARBA00022737"/>
    </source>
</evidence>
<dbReference type="SMART" id="SM00382">
    <property type="entry name" value="AAA"/>
    <property type="match status" value="2"/>
</dbReference>
<evidence type="ECO:0000256" key="3">
    <source>
        <dbReference type="ARBA" id="ARBA00022741"/>
    </source>
</evidence>
<organism evidence="9 10">
    <name type="scientific">Tilletia indica</name>
    <dbReference type="NCBI Taxonomy" id="43049"/>
    <lineage>
        <taxon>Eukaryota</taxon>
        <taxon>Fungi</taxon>
        <taxon>Dikarya</taxon>
        <taxon>Basidiomycota</taxon>
        <taxon>Ustilaginomycotina</taxon>
        <taxon>Exobasidiomycetes</taxon>
        <taxon>Tilletiales</taxon>
        <taxon>Tilletiaceae</taxon>
        <taxon>Tilletia</taxon>
    </lineage>
</organism>
<dbReference type="GO" id="GO:0016887">
    <property type="term" value="F:ATP hydrolysis activity"/>
    <property type="evidence" value="ECO:0007669"/>
    <property type="project" value="InterPro"/>
</dbReference>
<dbReference type="InterPro" id="IPR018368">
    <property type="entry name" value="ClpA/B_CS1"/>
</dbReference>
<dbReference type="PROSITE" id="PS51903">
    <property type="entry name" value="CLP_R"/>
    <property type="match status" value="1"/>
</dbReference>
<dbReference type="PANTHER" id="PTHR11638:SF18">
    <property type="entry name" value="HEAT SHOCK PROTEIN 104"/>
    <property type="match status" value="1"/>
</dbReference>
<evidence type="ECO:0000256" key="8">
    <source>
        <dbReference type="SAM" id="MobiDB-lite"/>
    </source>
</evidence>
<accession>A0A177TF82</accession>
<keyword evidence="5 6" id="KW-0143">Chaperone</keyword>
<dbReference type="InterPro" id="IPR027417">
    <property type="entry name" value="P-loop_NTPase"/>
</dbReference>
<dbReference type="PANTHER" id="PTHR11638">
    <property type="entry name" value="ATP-DEPENDENT CLP PROTEASE"/>
    <property type="match status" value="1"/>
</dbReference>
<dbReference type="GO" id="GO:0051087">
    <property type="term" value="F:protein-folding chaperone binding"/>
    <property type="evidence" value="ECO:0007669"/>
    <property type="project" value="TreeGrafter"/>
</dbReference>
<reference evidence="9" key="2">
    <citation type="journal article" date="2019" name="IMA Fungus">
        <title>Genome sequencing and comparison of five Tilletia species to identify candidate genes for the detection of regulated species infecting wheat.</title>
        <authorList>
            <person name="Nguyen H.D.T."/>
            <person name="Sultana T."/>
            <person name="Kesanakurti P."/>
            <person name="Hambleton S."/>
        </authorList>
    </citation>
    <scope>NUCLEOTIDE SEQUENCE</scope>
    <source>
        <strain evidence="9">DAOMC 236416</strain>
    </source>
</reference>
<dbReference type="Pfam" id="PF07724">
    <property type="entry name" value="AAA_2"/>
    <property type="match status" value="1"/>
</dbReference>
<dbReference type="InterPro" id="IPR041546">
    <property type="entry name" value="ClpA/ClpB_AAA_lid"/>
</dbReference>
<dbReference type="EMBL" id="LWDF02000362">
    <property type="protein sequence ID" value="KAE8249904.1"/>
    <property type="molecule type" value="Genomic_DNA"/>
</dbReference>
<evidence type="ECO:0000256" key="4">
    <source>
        <dbReference type="ARBA" id="ARBA00022840"/>
    </source>
</evidence>
<name>A0A177TF82_9BASI</name>
<dbReference type="GO" id="GO:0043335">
    <property type="term" value="P:protein unfolding"/>
    <property type="evidence" value="ECO:0007669"/>
    <property type="project" value="TreeGrafter"/>
</dbReference>
<dbReference type="Pfam" id="PF02861">
    <property type="entry name" value="Clp_N"/>
    <property type="match status" value="2"/>
</dbReference>
<evidence type="ECO:0000313" key="10">
    <source>
        <dbReference type="Proteomes" id="UP000077521"/>
    </source>
</evidence>
<feature type="region of interest" description="Disordered" evidence="8">
    <location>
        <begin position="45"/>
        <end position="65"/>
    </location>
</feature>
<keyword evidence="3 6" id="KW-0547">Nucleotide-binding</keyword>
<keyword evidence="2" id="KW-0677">Repeat</keyword>
<comment type="similarity">
    <text evidence="1 6">Belongs to the ClpA/ClpB family.</text>
</comment>
<dbReference type="InterPro" id="IPR004176">
    <property type="entry name" value="Clp_R_N"/>
</dbReference>
<evidence type="ECO:0000256" key="7">
    <source>
        <dbReference type="SAM" id="Coils"/>
    </source>
</evidence>
<dbReference type="InterPro" id="IPR019489">
    <property type="entry name" value="Clp_ATPase_C"/>
</dbReference>
<dbReference type="Gene3D" id="3.40.50.300">
    <property type="entry name" value="P-loop containing nucleotide triphosphate hydrolases"/>
    <property type="match status" value="3"/>
</dbReference>
<reference evidence="9" key="1">
    <citation type="submission" date="2016-04" db="EMBL/GenBank/DDBJ databases">
        <authorList>
            <person name="Nguyen H.D."/>
            <person name="Samba Siva P."/>
            <person name="Cullis J."/>
            <person name="Levesque C.A."/>
            <person name="Hambleton S."/>
        </authorList>
    </citation>
    <scope>NUCLEOTIDE SEQUENCE</scope>
    <source>
        <strain evidence="9">DAOMC 236416</strain>
    </source>
</reference>
<keyword evidence="4 6" id="KW-0067">ATP-binding</keyword>
<dbReference type="GO" id="GO:0070370">
    <property type="term" value="P:cellular heat acclimation"/>
    <property type="evidence" value="ECO:0007669"/>
    <property type="project" value="TreeGrafter"/>
</dbReference>
<dbReference type="FunFam" id="3.40.50.300:FF:000010">
    <property type="entry name" value="Chaperone clpB 1, putative"/>
    <property type="match status" value="1"/>
</dbReference>
<dbReference type="GO" id="GO:0005524">
    <property type="term" value="F:ATP binding"/>
    <property type="evidence" value="ECO:0007669"/>
    <property type="project" value="UniProtKB-KW"/>
</dbReference>
<gene>
    <name evidence="9" type="ORF">A4X13_0g5028</name>
</gene>
<dbReference type="CDD" id="cd19499">
    <property type="entry name" value="RecA-like_ClpB_Hsp104-like"/>
    <property type="match status" value="1"/>
</dbReference>
<keyword evidence="10" id="KW-1185">Reference proteome</keyword>
<dbReference type="GO" id="GO:0005829">
    <property type="term" value="C:cytosol"/>
    <property type="evidence" value="ECO:0007669"/>
    <property type="project" value="TreeGrafter"/>
</dbReference>
<evidence type="ECO:0000256" key="5">
    <source>
        <dbReference type="ARBA" id="ARBA00023186"/>
    </source>
</evidence>
<keyword evidence="7" id="KW-0175">Coiled coil</keyword>
<proteinExistence type="inferred from homology"/>
<dbReference type="Gene3D" id="1.10.1780.10">
    <property type="entry name" value="Clp, N-terminal domain"/>
    <property type="match status" value="1"/>
</dbReference>
<dbReference type="InterPro" id="IPR003593">
    <property type="entry name" value="AAA+_ATPase"/>
</dbReference>
<dbReference type="InterPro" id="IPR001270">
    <property type="entry name" value="ClpA/B"/>
</dbReference>
<dbReference type="GO" id="GO:0042026">
    <property type="term" value="P:protein refolding"/>
    <property type="evidence" value="ECO:0007669"/>
    <property type="project" value="TreeGrafter"/>
</dbReference>
<dbReference type="GO" id="GO:0051082">
    <property type="term" value="F:unfolded protein binding"/>
    <property type="evidence" value="ECO:0007669"/>
    <property type="project" value="TreeGrafter"/>
</dbReference>
<dbReference type="InterPro" id="IPR028299">
    <property type="entry name" value="ClpA/B_CS2"/>
</dbReference>
<dbReference type="Proteomes" id="UP000077521">
    <property type="component" value="Unassembled WGS sequence"/>
</dbReference>
<sequence length="928" mass="102024">MADLPFTEKVQSSLSTAVQLAKDYAHPQVTPTHIAFALLNESAGAGPATSTTTTTPAGNSTTTTDSLFRSTLSKAGADPIKFDTLLRQALQKIPSQSPVPEDVSLSSASVKLLKQADSTRKTQHDSFIAQDHILLALIDDSRISTLLVQAGLANPNLLKTALDQARGGRRIDSKNAEAGFDALSKYCSDLTGLAAEGKLDPVIGRDDEIRRVIRVLSRRTKNNAVLIGEPGVGKTAVVEGLAQRIVDRDVPASLIGRLFSLDMGALMAGAKFQGEFEERVKAVLNEIEKASDEGTSIILFIDELHLLVAGQGSNSSTMDAANLFKPMLARGKLRCIGATTFAEYRQHIEKDSALERRFQQVLVKEPSVNDTVAILRGIRDKYELHHGVRILDAAVVQAAILAKRYLTSRRLPDSAIDLVDEACADVRVSRDTVPEDIDQLERKRLQLQVAIHALEREKDAASKERLMEARKELSQIEEEIGPKKAAYEATKAKGDEVNRLRKRIDELKAKADDAERKYDVQTAADIRYYALPDLQEKLKAVQAEERRREEASLSGEGPSPNAVTPEAIAAIVARWTGIPVSRMLETEKQKLIRMETVLNREIVGQPEAVKAVAQAIRMNRAGLSAQNRPIGSFLMCGPSGVGKTQLCKALAQFLFDDASAMLRIDASEYSEKHSISRLIGAPPGYVGYDQGGVLTEWVRRRPYSLILVDEVEKSAREFVTLFLQVLDDGRLSDSQGRTVNFNNTLIVFTSNLGSAYLNADPSEEVTPKTRELVNSAIYGFFPPEFINRIDATVIFRKLGRSDIRSIVDIRIREVQQRLNANNKRIKLDLDDAAKDFLGSIGYSPTLGARPLNRAIQNELLAPLSIAILTGQIREGETAKVVFDGPSNRIRVEANHEVDASMQDDLAELNDEADMMDQDYVEAQVEELD</sequence>
<feature type="compositionally biased region" description="Low complexity" evidence="8">
    <location>
        <begin position="45"/>
        <end position="64"/>
    </location>
</feature>
<dbReference type="SMART" id="SM01086">
    <property type="entry name" value="ClpB_D2-small"/>
    <property type="match status" value="1"/>
</dbReference>
<comment type="caution">
    <text evidence="9">The sequence shown here is derived from an EMBL/GenBank/DDBJ whole genome shotgun (WGS) entry which is preliminary data.</text>
</comment>
<dbReference type="Gene3D" id="1.10.8.60">
    <property type="match status" value="1"/>
</dbReference>
<dbReference type="Pfam" id="PF10431">
    <property type="entry name" value="ClpB_D2-small"/>
    <property type="match status" value="1"/>
</dbReference>
<dbReference type="InterPro" id="IPR036628">
    <property type="entry name" value="Clp_N_dom_sf"/>
</dbReference>
<dbReference type="Pfam" id="PF17871">
    <property type="entry name" value="AAA_lid_9"/>
    <property type="match status" value="1"/>
</dbReference>